<keyword evidence="9 13" id="KW-0472">Membrane</keyword>
<keyword evidence="15" id="KW-0175">Coiled coil</keyword>
<dbReference type="InterPro" id="IPR005864">
    <property type="entry name" value="ATP_synth_F0_bsu_bac"/>
</dbReference>
<evidence type="ECO:0000313" key="16">
    <source>
        <dbReference type="EMBL" id="MBU5590318.1"/>
    </source>
</evidence>
<evidence type="ECO:0000256" key="6">
    <source>
        <dbReference type="ARBA" id="ARBA00022781"/>
    </source>
</evidence>
<evidence type="ECO:0000313" key="17">
    <source>
        <dbReference type="Proteomes" id="UP000736583"/>
    </source>
</evidence>
<comment type="similarity">
    <text evidence="1 13 14">Belongs to the ATPase B chain family.</text>
</comment>
<feature type="transmembrane region" description="Helical" evidence="13">
    <location>
        <begin position="6"/>
        <end position="26"/>
    </location>
</feature>
<feature type="coiled-coil region" evidence="15">
    <location>
        <begin position="37"/>
        <end position="126"/>
    </location>
</feature>
<evidence type="ECO:0000256" key="5">
    <source>
        <dbReference type="ARBA" id="ARBA00022692"/>
    </source>
</evidence>
<dbReference type="PANTHER" id="PTHR33445:SF1">
    <property type="entry name" value="ATP SYNTHASE SUBUNIT B"/>
    <property type="match status" value="1"/>
</dbReference>
<comment type="function">
    <text evidence="13">Component of the F(0) channel, it forms part of the peripheral stalk, linking F(1) to F(0).</text>
</comment>
<dbReference type="PANTHER" id="PTHR33445">
    <property type="entry name" value="ATP SYNTHASE SUBUNIT B', CHLOROPLASTIC"/>
    <property type="match status" value="1"/>
</dbReference>
<evidence type="ECO:0000256" key="1">
    <source>
        <dbReference type="ARBA" id="ARBA00005513"/>
    </source>
</evidence>
<protein>
    <recommendedName>
        <fullName evidence="13">ATP synthase subunit b</fullName>
    </recommendedName>
    <alternativeName>
        <fullName evidence="13">ATP synthase F(0) sector subunit b</fullName>
    </alternativeName>
    <alternativeName>
        <fullName evidence="13">ATPase subunit I</fullName>
    </alternativeName>
    <alternativeName>
        <fullName evidence="13">F-type ATPase subunit b</fullName>
        <shortName evidence="13">F-ATPase subunit b</shortName>
    </alternativeName>
</protein>
<accession>A0ABS6EY40</accession>
<reference evidence="16 17" key="1">
    <citation type="submission" date="2021-06" db="EMBL/GenBank/DDBJ databases">
        <authorList>
            <person name="Sun Q."/>
            <person name="Li D."/>
        </authorList>
    </citation>
    <scope>NUCLEOTIDE SEQUENCE [LARGE SCALE GENOMIC DNA]</scope>
    <source>
        <strain evidence="16 17">MSJ-4</strain>
    </source>
</reference>
<proteinExistence type="inferred from homology"/>
<evidence type="ECO:0000256" key="9">
    <source>
        <dbReference type="ARBA" id="ARBA00023136"/>
    </source>
</evidence>
<dbReference type="EMBL" id="JAHLQL010000001">
    <property type="protein sequence ID" value="MBU5590318.1"/>
    <property type="molecule type" value="Genomic_DNA"/>
</dbReference>
<evidence type="ECO:0000256" key="14">
    <source>
        <dbReference type="RuleBase" id="RU003848"/>
    </source>
</evidence>
<organism evidence="16 17">
    <name type="scientific">Clostridium simiarum</name>
    <dbReference type="NCBI Taxonomy" id="2841506"/>
    <lineage>
        <taxon>Bacteria</taxon>
        <taxon>Bacillati</taxon>
        <taxon>Bacillota</taxon>
        <taxon>Clostridia</taxon>
        <taxon>Eubacteriales</taxon>
        <taxon>Clostridiaceae</taxon>
        <taxon>Clostridium</taxon>
    </lineage>
</organism>
<keyword evidence="10 13" id="KW-0066">ATP synthesis</keyword>
<comment type="function">
    <text evidence="11 13">F(1)F(0) ATP synthase produces ATP from ADP in the presence of a proton or sodium gradient. F-type ATPases consist of two structural domains, F(1) containing the extramembraneous catalytic core and F(0) containing the membrane proton channel, linked together by a central stalk and a peripheral stalk. During catalysis, ATP synthesis in the catalytic domain of F(1) is coupled via a rotary mechanism of the central stalk subunits to proton translocation.</text>
</comment>
<keyword evidence="5 13" id="KW-0812">Transmembrane</keyword>
<dbReference type="HAMAP" id="MF_01398">
    <property type="entry name" value="ATP_synth_b_bprime"/>
    <property type="match status" value="1"/>
</dbReference>
<evidence type="ECO:0000256" key="13">
    <source>
        <dbReference type="HAMAP-Rule" id="MF_01398"/>
    </source>
</evidence>
<evidence type="ECO:0000256" key="8">
    <source>
        <dbReference type="ARBA" id="ARBA00023065"/>
    </source>
</evidence>
<evidence type="ECO:0000256" key="7">
    <source>
        <dbReference type="ARBA" id="ARBA00022989"/>
    </source>
</evidence>
<evidence type="ECO:0000256" key="15">
    <source>
        <dbReference type="SAM" id="Coils"/>
    </source>
</evidence>
<name>A0ABS6EY40_9CLOT</name>
<evidence type="ECO:0000256" key="12">
    <source>
        <dbReference type="ARBA" id="ARBA00037847"/>
    </source>
</evidence>
<gene>
    <name evidence="13" type="primary">atpF</name>
    <name evidence="16" type="ORF">KQI89_00910</name>
</gene>
<keyword evidence="2 13" id="KW-0813">Transport</keyword>
<sequence length="158" mass="18268">MIKISQITAVIINFFILYLILRHFLFRPVTNMMNSRKARIEGNLAKAKDDMKKAEALKNENETLLRQAAEEGKKITKERKAKAEDLYAEIVAEAHKEAEIIYDRAKIEIEREKEKAQNEVKSAVIELAIMLSAKVLEENIDEKKHRQLIEDYLSKVGN</sequence>
<evidence type="ECO:0000256" key="11">
    <source>
        <dbReference type="ARBA" id="ARBA00025198"/>
    </source>
</evidence>
<dbReference type="CDD" id="cd06503">
    <property type="entry name" value="ATP-synt_Fo_b"/>
    <property type="match status" value="1"/>
</dbReference>
<dbReference type="InterPro" id="IPR050059">
    <property type="entry name" value="ATP_synthase_B_chain"/>
</dbReference>
<comment type="caution">
    <text evidence="16">The sequence shown here is derived from an EMBL/GenBank/DDBJ whole genome shotgun (WGS) entry which is preliminary data.</text>
</comment>
<evidence type="ECO:0000256" key="10">
    <source>
        <dbReference type="ARBA" id="ARBA00023310"/>
    </source>
</evidence>
<evidence type="ECO:0000256" key="2">
    <source>
        <dbReference type="ARBA" id="ARBA00022448"/>
    </source>
</evidence>
<dbReference type="InterPro" id="IPR002146">
    <property type="entry name" value="ATP_synth_b/b'su_bac/chlpt"/>
</dbReference>
<evidence type="ECO:0000256" key="4">
    <source>
        <dbReference type="ARBA" id="ARBA00022547"/>
    </source>
</evidence>
<keyword evidence="7 13" id="KW-1133">Transmembrane helix</keyword>
<dbReference type="RefSeq" id="WP_216455542.1">
    <property type="nucleotide sequence ID" value="NZ_JAHLQL010000001.1"/>
</dbReference>
<dbReference type="NCBIfam" id="TIGR01144">
    <property type="entry name" value="ATP_synt_b"/>
    <property type="match status" value="1"/>
</dbReference>
<keyword evidence="8 13" id="KW-0406">Ion transport</keyword>
<dbReference type="Proteomes" id="UP000736583">
    <property type="component" value="Unassembled WGS sequence"/>
</dbReference>
<keyword evidence="6 13" id="KW-0375">Hydrogen ion transport</keyword>
<comment type="subunit">
    <text evidence="13">F-type ATPases have 2 components, F(1) - the catalytic core - and F(0) - the membrane proton channel. F(1) has five subunits: alpha(3), beta(3), gamma(1), delta(1), epsilon(1). F(0) has three main subunits: a(1), b(2) and c(10-14). The alpha and beta chains form an alternating ring which encloses part of the gamma chain. F(1) is attached to F(0) by a central stalk formed by the gamma and epsilon chains, while a peripheral stalk is formed by the delta and b chains.</text>
</comment>
<keyword evidence="4 13" id="KW-0138">CF(0)</keyword>
<comment type="subcellular location">
    <subcellularLocation>
        <location evidence="13">Cell membrane</location>
        <topology evidence="13">Single-pass membrane protein</topology>
    </subcellularLocation>
    <subcellularLocation>
        <location evidence="12">Endomembrane system</location>
        <topology evidence="12">Single-pass membrane protein</topology>
    </subcellularLocation>
</comment>
<dbReference type="Pfam" id="PF00430">
    <property type="entry name" value="ATP-synt_B"/>
    <property type="match status" value="1"/>
</dbReference>
<dbReference type="NCBIfam" id="NF009992">
    <property type="entry name" value="PRK13461.1"/>
    <property type="match status" value="1"/>
</dbReference>
<keyword evidence="3 13" id="KW-1003">Cell membrane</keyword>
<keyword evidence="17" id="KW-1185">Reference proteome</keyword>
<evidence type="ECO:0000256" key="3">
    <source>
        <dbReference type="ARBA" id="ARBA00022475"/>
    </source>
</evidence>